<organism evidence="7 8">
    <name type="scientific">Oenococcus oeni ATCC BAA-1163</name>
    <dbReference type="NCBI Taxonomy" id="379360"/>
    <lineage>
        <taxon>Bacteria</taxon>
        <taxon>Bacillati</taxon>
        <taxon>Bacillota</taxon>
        <taxon>Bacilli</taxon>
        <taxon>Lactobacillales</taxon>
        <taxon>Lactobacillaceae</taxon>
        <taxon>Oenococcus</taxon>
    </lineage>
</organism>
<name>A0NK63_OENOE</name>
<evidence type="ECO:0000313" key="7">
    <source>
        <dbReference type="EMBL" id="EAV39067.1"/>
    </source>
</evidence>
<comment type="caution">
    <text evidence="7">The sequence shown here is derived from an EMBL/GenBank/DDBJ whole genome shotgun (WGS) entry which is preliminary data.</text>
</comment>
<keyword evidence="1" id="KW-1003">Cell membrane</keyword>
<sequence>MNKINVIAFLDSVNLKEVSLMRVRKLFILFAALTCVIIFAIYKLRQSSSSSQSVTTINFFNQKPEVAAGYQKLAKLYEKEHPNVKVKITTVGNGSGASSLQAKFVSGDAPDAVMLGGLPDVDRYRKHLISLNSMSIQKKIVPSLKTGAEIGSTLYGIPVDIEGYGWSYNKQIFKKAGIDPNSIHNYATFKKAVEKLNSEKKKLGLTAVFGFNGGDTTTIASYAAQFLSQHFKNNLTKAYYSEHLNWKYSKQMRAYTNLIKKYNVQPILSVKYDPSVQDLFFNEKVAMIPQGNWIIPTLDEADSSFVKDKLGMLPFYVGNNKQIMTGSSWYIGITDQHPAKEKAAKKFVTWLYTSPESQNITVNEMRLVPATINYPLSKLPDPISKLVYVDGTSKNAFVPVHKEFPNGFTQEAIGPNMQRYFANRITWKEFQKLTSRQYYQLRQVQGGK</sequence>
<keyword evidence="5" id="KW-0449">Lipoprotein</keyword>
<evidence type="ECO:0000256" key="2">
    <source>
        <dbReference type="ARBA" id="ARBA00022729"/>
    </source>
</evidence>
<dbReference type="EMBL" id="AAUV01000057">
    <property type="protein sequence ID" value="EAV39067.1"/>
    <property type="molecule type" value="Genomic_DNA"/>
</dbReference>
<evidence type="ECO:0000313" key="8">
    <source>
        <dbReference type="Proteomes" id="UP000003346"/>
    </source>
</evidence>
<dbReference type="PANTHER" id="PTHR43649">
    <property type="entry name" value="ARABINOSE-BINDING PROTEIN-RELATED"/>
    <property type="match status" value="1"/>
</dbReference>
<protein>
    <submittedName>
        <fullName evidence="7">Multiple sugar transport system, multiple sugar-binding protein</fullName>
    </submittedName>
</protein>
<evidence type="ECO:0000256" key="6">
    <source>
        <dbReference type="SAM" id="Phobius"/>
    </source>
</evidence>
<keyword evidence="6" id="KW-0812">Transmembrane</keyword>
<keyword evidence="7" id="KW-0813">Transport</keyword>
<dbReference type="Proteomes" id="UP000003346">
    <property type="component" value="Unassembled WGS sequence"/>
</dbReference>
<accession>A0NK63</accession>
<keyword evidence="6" id="KW-1133">Transmembrane helix</keyword>
<evidence type="ECO:0000256" key="3">
    <source>
        <dbReference type="ARBA" id="ARBA00023136"/>
    </source>
</evidence>
<evidence type="ECO:0000256" key="1">
    <source>
        <dbReference type="ARBA" id="ARBA00022475"/>
    </source>
</evidence>
<evidence type="ECO:0000256" key="5">
    <source>
        <dbReference type="ARBA" id="ARBA00023288"/>
    </source>
</evidence>
<keyword evidence="7" id="KW-0762">Sugar transport</keyword>
<dbReference type="InterPro" id="IPR050490">
    <property type="entry name" value="Bact_solute-bd_prot1"/>
</dbReference>
<dbReference type="InterPro" id="IPR006059">
    <property type="entry name" value="SBP"/>
</dbReference>
<dbReference type="PANTHER" id="PTHR43649:SF33">
    <property type="entry name" value="POLYGALACTURONAN_RHAMNOGALACTURONAN-BINDING PROTEIN YTCQ"/>
    <property type="match status" value="1"/>
</dbReference>
<dbReference type="Pfam" id="PF01547">
    <property type="entry name" value="SBP_bac_1"/>
    <property type="match status" value="1"/>
</dbReference>
<keyword evidence="3 6" id="KW-0472">Membrane</keyword>
<gene>
    <name evidence="7" type="primary">msmE</name>
    <name evidence="7" type="ORF">OENOO_62011</name>
</gene>
<dbReference type="SUPFAM" id="SSF53850">
    <property type="entry name" value="Periplasmic binding protein-like II"/>
    <property type="match status" value="1"/>
</dbReference>
<keyword evidence="2" id="KW-0732">Signal</keyword>
<dbReference type="HOGENOM" id="CLU_031285_12_3_9"/>
<dbReference type="AlphaFoldDB" id="A0NK63"/>
<feature type="transmembrane region" description="Helical" evidence="6">
    <location>
        <begin position="26"/>
        <end position="44"/>
    </location>
</feature>
<dbReference type="Gene3D" id="3.40.190.10">
    <property type="entry name" value="Periplasmic binding protein-like II"/>
    <property type="match status" value="2"/>
</dbReference>
<evidence type="ECO:0000256" key="4">
    <source>
        <dbReference type="ARBA" id="ARBA00023139"/>
    </source>
</evidence>
<keyword evidence="4" id="KW-0564">Palmitate</keyword>
<reference evidence="7 8" key="1">
    <citation type="submission" date="2006-11" db="EMBL/GenBank/DDBJ databases">
        <authorList>
            <consortium name="Laboratoire de Microbiologie (Universite Bourgogne)"/>
            <consortium name="GENOME Express"/>
            <consortium name="UMR Oenologie Ampelologie (Universite Bordeaux 2)"/>
            <person name="Guzzo J."/>
        </authorList>
    </citation>
    <scope>NUCLEOTIDE SEQUENCE [LARGE SCALE GENOMIC DNA]</scope>
    <source>
        <strain evidence="7 8">ATCC BAA-1163</strain>
    </source>
</reference>
<proteinExistence type="predicted"/>